<evidence type="ECO:0000256" key="1">
    <source>
        <dbReference type="SAM" id="MobiDB-lite"/>
    </source>
</evidence>
<evidence type="ECO:0000313" key="3">
    <source>
        <dbReference type="EMBL" id="CAG8655803.1"/>
    </source>
</evidence>
<feature type="transmembrane region" description="Helical" evidence="2">
    <location>
        <begin position="289"/>
        <end position="309"/>
    </location>
</feature>
<feature type="compositionally biased region" description="Basic and acidic residues" evidence="1">
    <location>
        <begin position="8"/>
        <end position="20"/>
    </location>
</feature>
<keyword evidence="2" id="KW-0812">Transmembrane</keyword>
<evidence type="ECO:0000313" key="4">
    <source>
        <dbReference type="Proteomes" id="UP000789405"/>
    </source>
</evidence>
<protein>
    <submittedName>
        <fullName evidence="3">9103_t:CDS:1</fullName>
    </submittedName>
</protein>
<feature type="transmembrane region" description="Helical" evidence="2">
    <location>
        <begin position="108"/>
        <end position="129"/>
    </location>
</feature>
<dbReference type="EMBL" id="CAJVPY010006074">
    <property type="protein sequence ID" value="CAG8655803.1"/>
    <property type="molecule type" value="Genomic_DNA"/>
</dbReference>
<keyword evidence="4" id="KW-1185">Reference proteome</keyword>
<feature type="region of interest" description="Disordered" evidence="1">
    <location>
        <begin position="1"/>
        <end position="27"/>
    </location>
</feature>
<organism evidence="3 4">
    <name type="scientific">Dentiscutata erythropus</name>
    <dbReference type="NCBI Taxonomy" id="1348616"/>
    <lineage>
        <taxon>Eukaryota</taxon>
        <taxon>Fungi</taxon>
        <taxon>Fungi incertae sedis</taxon>
        <taxon>Mucoromycota</taxon>
        <taxon>Glomeromycotina</taxon>
        <taxon>Glomeromycetes</taxon>
        <taxon>Diversisporales</taxon>
        <taxon>Gigasporaceae</taxon>
        <taxon>Dentiscutata</taxon>
    </lineage>
</organism>
<sequence>MAKSGLSRRLDSSRNYRSDSNEQSSKFNKLTERRAMESLRMSEYLSDVVKYLQLLSRENVKINVIKQTLELLLKTAKIQKGRSKELMNDYISFYNGLNNVKRPSITNMLIYCLLVFFLVITIIYNFYLLPEYFSTSHYSKIFDLKNYNISSYIDFCKDINCYRDKCSNHTSSDIKDTHYNFTANDGYKFCGYFLENNPDPKDSYECLSGKNMQTPSFNQFFFNYIRSFFNYVSSADESYCEKKNEHILQNTMKFYEICECLLKNRIDDVNSTYSLCERWQIIKPSNNTVYYSFNNLLLVGCLAIIIFIIKGMMDWIIQQDNYQESDFIRHIKDRFPGIKDNIIILDEFWNTQIIIINDHISNLESINVDKIKLPNQIVDSIVRIWDEESKRCKSCYYKLTESVALNSMLDYYKLTESVALNSMLE</sequence>
<keyword evidence="2" id="KW-1133">Transmembrane helix</keyword>
<accession>A0A9N9H8W1</accession>
<proteinExistence type="predicted"/>
<reference evidence="3" key="1">
    <citation type="submission" date="2021-06" db="EMBL/GenBank/DDBJ databases">
        <authorList>
            <person name="Kallberg Y."/>
            <person name="Tangrot J."/>
            <person name="Rosling A."/>
        </authorList>
    </citation>
    <scope>NUCLEOTIDE SEQUENCE</scope>
    <source>
        <strain evidence="3">MA453B</strain>
    </source>
</reference>
<evidence type="ECO:0000256" key="2">
    <source>
        <dbReference type="SAM" id="Phobius"/>
    </source>
</evidence>
<dbReference type="Proteomes" id="UP000789405">
    <property type="component" value="Unassembled WGS sequence"/>
</dbReference>
<keyword evidence="2" id="KW-0472">Membrane</keyword>
<dbReference type="AlphaFoldDB" id="A0A9N9H8W1"/>
<name>A0A9N9H8W1_9GLOM</name>
<gene>
    <name evidence="3" type="ORF">DERYTH_LOCUS10434</name>
</gene>
<comment type="caution">
    <text evidence="3">The sequence shown here is derived from an EMBL/GenBank/DDBJ whole genome shotgun (WGS) entry which is preliminary data.</text>
</comment>
<dbReference type="OrthoDB" id="2339565at2759"/>